<dbReference type="NCBIfam" id="TIGR03931">
    <property type="entry name" value="T7SS_Rv3446c"/>
    <property type="match status" value="1"/>
</dbReference>
<keyword evidence="2" id="KW-0812">Transmembrane</keyword>
<keyword evidence="2" id="KW-0472">Membrane</keyword>
<dbReference type="AlphaFoldDB" id="A0A6G9YXB3"/>
<feature type="compositionally biased region" description="Pro residues" evidence="1">
    <location>
        <begin position="253"/>
        <end position="268"/>
    </location>
</feature>
<evidence type="ECO:0000256" key="1">
    <source>
        <dbReference type="SAM" id="MobiDB-lite"/>
    </source>
</evidence>
<feature type="region of interest" description="Disordered" evidence="1">
    <location>
        <begin position="241"/>
        <end position="286"/>
    </location>
</feature>
<keyword evidence="2" id="KW-1133">Transmembrane helix</keyword>
<evidence type="ECO:0000313" key="4">
    <source>
        <dbReference type="Proteomes" id="UP000500953"/>
    </source>
</evidence>
<feature type="compositionally biased region" description="Low complexity" evidence="1">
    <location>
        <begin position="322"/>
        <end position="333"/>
    </location>
</feature>
<proteinExistence type="predicted"/>
<reference evidence="3 4" key="1">
    <citation type="journal article" date="2019" name="ACS Chem. Biol.">
        <title>Identification and Mobilization of a Cryptic Antibiotic Biosynthesis Gene Locus from a Human-Pathogenic Nocardia Isolate.</title>
        <authorList>
            <person name="Herisse M."/>
            <person name="Ishida K."/>
            <person name="Porter J.L."/>
            <person name="Howden B."/>
            <person name="Hertweck C."/>
            <person name="Stinear T.P."/>
            <person name="Pidot S.J."/>
        </authorList>
    </citation>
    <scope>NUCLEOTIDE SEQUENCE [LARGE SCALE GENOMIC DNA]</scope>
    <source>
        <strain evidence="3 4">AUSMDU00012715</strain>
    </source>
</reference>
<feature type="compositionally biased region" description="Basic and acidic residues" evidence="1">
    <location>
        <begin position="270"/>
        <end position="283"/>
    </location>
</feature>
<evidence type="ECO:0000313" key="3">
    <source>
        <dbReference type="EMBL" id="QIS17854.1"/>
    </source>
</evidence>
<accession>A0A6G9YXB3</accession>
<feature type="region of interest" description="Disordered" evidence="1">
    <location>
        <begin position="322"/>
        <end position="369"/>
    </location>
</feature>
<dbReference type="InterPro" id="IPR023840">
    <property type="entry name" value="T7SS_Rv3446c"/>
</dbReference>
<sequence>MTDHGSTAVELVLTDTRLWARGESAHWDAPPSLMPAGDGTSFVVGEPLRPPHPAVSAVRLASADRIAFGPAAPTITEALAVVFDAALTNLRLPGRCEHLTVITPTDWGRRRLAAVESAARRLAAEVAVEPIAVRAVALTATAGQQQRIAVLELAPLTTTVSLIGRSGHQTWLESCEHEPTIGSADVQEGHGWPAIAAIVARLVGARMPTYLLAVGISDPAQLEDLRTALAERCGSPIDVRPLPTPNLLHIHPSPTPPAPPQESPPPFRPARRDDERPRGELPESARAARPFYRQRALLLFAAAGATVVLVGAGAVLLLRPDHTGTSAAGTTSTEVVGTTAETRTPPPISSAPSLGRSGDPDTPQPGTTRTMAHTFGRIRAQIPLDWRVATDTAARVDIMPKDGARQRITLVQQPLTAGSGVADVARDLDAQIGNRPVGSASPLRRDVVFGDRPGLSYEEYPGDETTVRWQILVDSGTEVGIGCQYPSGTWQSIAATCEQVVHDIRINP</sequence>
<name>A0A6G9YXB3_9NOCA</name>
<evidence type="ECO:0000256" key="2">
    <source>
        <dbReference type="SAM" id="Phobius"/>
    </source>
</evidence>
<organism evidence="3 4">
    <name type="scientific">Nocardia terpenica</name>
    <dbReference type="NCBI Taxonomy" id="455432"/>
    <lineage>
        <taxon>Bacteria</taxon>
        <taxon>Bacillati</taxon>
        <taxon>Actinomycetota</taxon>
        <taxon>Actinomycetes</taxon>
        <taxon>Mycobacteriales</taxon>
        <taxon>Nocardiaceae</taxon>
        <taxon>Nocardia</taxon>
    </lineage>
</organism>
<gene>
    <name evidence="3" type="ORF">F6W96_05525</name>
</gene>
<protein>
    <submittedName>
        <fullName evidence="3">Type VII secretion-associated protein</fullName>
    </submittedName>
</protein>
<dbReference type="RefSeq" id="WP_167485207.1">
    <property type="nucleotide sequence ID" value="NZ_CP046173.1"/>
</dbReference>
<feature type="transmembrane region" description="Helical" evidence="2">
    <location>
        <begin position="296"/>
        <end position="318"/>
    </location>
</feature>
<dbReference type="EMBL" id="CP046173">
    <property type="protein sequence ID" value="QIS17854.1"/>
    <property type="molecule type" value="Genomic_DNA"/>
</dbReference>
<dbReference type="Proteomes" id="UP000500953">
    <property type="component" value="Chromosome"/>
</dbReference>